<name>A0A2U9ID65_9CREN</name>
<dbReference type="RefSeq" id="WP_110269830.1">
    <property type="nucleotide sequence ID" value="NZ_CP029289.2"/>
</dbReference>
<keyword evidence="2" id="KW-1185">Reference proteome</keyword>
<dbReference type="EMBL" id="CP029289">
    <property type="protein sequence ID" value="AWR93946.1"/>
    <property type="molecule type" value="Genomic_DNA"/>
</dbReference>
<dbReference type="Gene3D" id="2.60.120.200">
    <property type="match status" value="1"/>
</dbReference>
<organism evidence="1 2">
    <name type="scientific">Acidianus brierleyi</name>
    <dbReference type="NCBI Taxonomy" id="41673"/>
    <lineage>
        <taxon>Archaea</taxon>
        <taxon>Thermoproteota</taxon>
        <taxon>Thermoprotei</taxon>
        <taxon>Sulfolobales</taxon>
        <taxon>Sulfolobaceae</taxon>
        <taxon>Acidianus</taxon>
    </lineage>
</organism>
<dbReference type="AlphaFoldDB" id="A0A2U9ID65"/>
<dbReference type="KEGG" id="abri:DFR85_04245"/>
<reference evidence="1 2" key="1">
    <citation type="submission" date="2018-05" db="EMBL/GenBank/DDBJ databases">
        <title>Complete Genome Sequences of Extremely Thermoacidophilic, Metal-Mobilizing Type-Strain Members of the Archaeal Family Sulfolobaceae: Acidianus brierleyi DSM-1651T, Acidianus sulfidivorans DSM-18786T, Metallosphaera hakonensis DSM-7519T, and Metallosphaera prunae DSM-10039T.</title>
        <authorList>
            <person name="Counts J.A."/>
            <person name="Kelly R.M."/>
        </authorList>
    </citation>
    <scope>NUCLEOTIDE SEQUENCE [LARGE SCALE GENOMIC DNA]</scope>
    <source>
        <strain evidence="1 2">DSM 1651</strain>
    </source>
</reference>
<dbReference type="SUPFAM" id="SSF49899">
    <property type="entry name" value="Concanavalin A-like lectins/glucanases"/>
    <property type="match status" value="1"/>
</dbReference>
<gene>
    <name evidence="1" type="ORF">DFR85_04245</name>
</gene>
<accession>A0A2U9ID65</accession>
<dbReference type="Proteomes" id="UP000248044">
    <property type="component" value="Chromosome"/>
</dbReference>
<evidence type="ECO:0008006" key="3">
    <source>
        <dbReference type="Google" id="ProtNLM"/>
    </source>
</evidence>
<dbReference type="OrthoDB" id="44154at2157"/>
<proteinExistence type="predicted"/>
<dbReference type="Pfam" id="PF13385">
    <property type="entry name" value="Laminin_G_3"/>
    <property type="match status" value="1"/>
</dbReference>
<evidence type="ECO:0000313" key="1">
    <source>
        <dbReference type="EMBL" id="AWR93946.1"/>
    </source>
</evidence>
<protein>
    <recommendedName>
        <fullName evidence="3">LamG-like jellyroll fold domain-containing protein</fullName>
    </recommendedName>
</protein>
<sequence>MGKLNRRQFLDLLLKSGVIAGAGALSTGVLVKKDTPTKGSTQGYPLLGQFLATVVQSSNEYTAYDAGGNVLFNGSCADGSGTCGIYEAVNFVQQNYRYGKVGLIGSFYPVNSPDGQFNVELDGSAIVYLNSASSNFMISIPKSKSVTYLWYQSAGMVNSILTRKQSFSLQPYVLFPGTVTSMFLGNNDQYLGTPSAFTISAWVNGFGVNTYGTGYVISYGSTEKGIIWAIQNTNGRLCFRVSSRGVCVAGPSSSPWHVAAVYNGGNLQLYLNGNLAGNWSGVNVEYYPSKYPAYLWIGNIPIATQQGGLIPANGPFAWLENIQFYNTALSSSQVSQLASSPAQDPVDYSALVSWSLYRYIFFVGDLITGVGYQRMYGFSESGVF</sequence>
<dbReference type="InterPro" id="IPR013320">
    <property type="entry name" value="ConA-like_dom_sf"/>
</dbReference>
<dbReference type="GeneID" id="36831339"/>
<evidence type="ECO:0000313" key="2">
    <source>
        <dbReference type="Proteomes" id="UP000248044"/>
    </source>
</evidence>